<dbReference type="Gene3D" id="3.30.1490.490">
    <property type="match status" value="1"/>
</dbReference>
<keyword evidence="3" id="KW-0677">Repeat</keyword>
<dbReference type="InterPro" id="IPR036236">
    <property type="entry name" value="Znf_C2H2_sf"/>
</dbReference>
<accession>T0PT72</accession>
<evidence type="ECO:0000256" key="2">
    <source>
        <dbReference type="ARBA" id="ARBA00022723"/>
    </source>
</evidence>
<dbReference type="GO" id="GO:0003677">
    <property type="term" value="F:DNA binding"/>
    <property type="evidence" value="ECO:0007669"/>
    <property type="project" value="InterPro"/>
</dbReference>
<dbReference type="AlphaFoldDB" id="T0PT72"/>
<evidence type="ECO:0000256" key="8">
    <source>
        <dbReference type="SAM" id="MobiDB-lite"/>
    </source>
</evidence>
<evidence type="ECO:0000256" key="7">
    <source>
        <dbReference type="PROSITE-ProRule" id="PRU01145"/>
    </source>
</evidence>
<dbReference type="eggNOG" id="KOG2186">
    <property type="taxonomic scope" value="Eukaryota"/>
</dbReference>
<dbReference type="Proteomes" id="UP000030762">
    <property type="component" value="Unassembled WGS sequence"/>
</dbReference>
<evidence type="ECO:0000259" key="9">
    <source>
        <dbReference type="Pfam" id="PF08790"/>
    </source>
</evidence>
<dbReference type="EMBL" id="JH767192">
    <property type="protein sequence ID" value="EQC28714.1"/>
    <property type="molecule type" value="Genomic_DNA"/>
</dbReference>
<evidence type="ECO:0000256" key="5">
    <source>
        <dbReference type="ARBA" id="ARBA00022833"/>
    </source>
</evidence>
<evidence type="ECO:0000256" key="1">
    <source>
        <dbReference type="ARBA" id="ARBA00004123"/>
    </source>
</evidence>
<evidence type="ECO:0000313" key="10">
    <source>
        <dbReference type="EMBL" id="EQC28714.1"/>
    </source>
</evidence>
<dbReference type="GO" id="GO:0000122">
    <property type="term" value="P:negative regulation of transcription by RNA polymerase II"/>
    <property type="evidence" value="ECO:0007669"/>
    <property type="project" value="TreeGrafter"/>
</dbReference>
<dbReference type="STRING" id="1156394.T0PT72"/>
<gene>
    <name evidence="10" type="ORF">SDRG_13587</name>
</gene>
<evidence type="ECO:0000256" key="4">
    <source>
        <dbReference type="ARBA" id="ARBA00022771"/>
    </source>
</evidence>
<dbReference type="SUPFAM" id="SSF57667">
    <property type="entry name" value="beta-beta-alpha zinc fingers"/>
    <property type="match status" value="2"/>
</dbReference>
<dbReference type="Pfam" id="PF08790">
    <property type="entry name" value="zf-LYAR"/>
    <property type="match status" value="1"/>
</dbReference>
<reference evidence="10 11" key="1">
    <citation type="submission" date="2012-04" db="EMBL/GenBank/DDBJ databases">
        <title>The Genome Sequence of Saprolegnia declina VS20.</title>
        <authorList>
            <consortium name="The Broad Institute Genome Sequencing Platform"/>
            <person name="Russ C."/>
            <person name="Nusbaum C."/>
            <person name="Tyler B."/>
            <person name="van West P."/>
            <person name="Dieguez-Uribeondo J."/>
            <person name="de Bruijn I."/>
            <person name="Tripathy S."/>
            <person name="Jiang R."/>
            <person name="Young S.K."/>
            <person name="Zeng Q."/>
            <person name="Gargeya S."/>
            <person name="Fitzgerald M."/>
            <person name="Haas B."/>
            <person name="Abouelleil A."/>
            <person name="Alvarado L."/>
            <person name="Arachchi H.M."/>
            <person name="Berlin A."/>
            <person name="Chapman S.B."/>
            <person name="Goldberg J."/>
            <person name="Griggs A."/>
            <person name="Gujja S."/>
            <person name="Hansen M."/>
            <person name="Howarth C."/>
            <person name="Imamovic A."/>
            <person name="Larimer J."/>
            <person name="McCowen C."/>
            <person name="Montmayeur A."/>
            <person name="Murphy C."/>
            <person name="Neiman D."/>
            <person name="Pearson M."/>
            <person name="Priest M."/>
            <person name="Roberts A."/>
            <person name="Saif S."/>
            <person name="Shea T."/>
            <person name="Sisk P."/>
            <person name="Sykes S."/>
            <person name="Wortman J."/>
            <person name="Nusbaum C."/>
            <person name="Birren B."/>
        </authorList>
    </citation>
    <scope>NUCLEOTIDE SEQUENCE [LARGE SCALE GENOMIC DNA]</scope>
    <source>
        <strain evidence="10 11">VS20</strain>
    </source>
</reference>
<dbReference type="GO" id="GO:0008270">
    <property type="term" value="F:zinc ion binding"/>
    <property type="evidence" value="ECO:0007669"/>
    <property type="project" value="UniProtKB-KW"/>
</dbReference>
<feature type="region of interest" description="Disordered" evidence="8">
    <location>
        <begin position="160"/>
        <end position="190"/>
    </location>
</feature>
<dbReference type="InterPro" id="IPR014898">
    <property type="entry name" value="Znf_C2H2_LYAR"/>
</dbReference>
<proteinExistence type="predicted"/>
<dbReference type="PANTHER" id="PTHR13100">
    <property type="entry name" value="CELL GROWTH-REGULATING NUCLEOLAR PROTEIN LYAR"/>
    <property type="match status" value="1"/>
</dbReference>
<comment type="subcellular location">
    <subcellularLocation>
        <location evidence="1">Nucleus</location>
    </subcellularLocation>
</comment>
<dbReference type="GeneID" id="19954314"/>
<keyword evidence="5" id="KW-0862">Zinc</keyword>
<evidence type="ECO:0000313" key="11">
    <source>
        <dbReference type="Proteomes" id="UP000030762"/>
    </source>
</evidence>
<feature type="domain" description="Zinc finger C2H2 LYAR-type" evidence="9">
    <location>
        <begin position="44"/>
        <end position="71"/>
    </location>
</feature>
<feature type="compositionally biased region" description="Basic and acidic residues" evidence="8">
    <location>
        <begin position="160"/>
        <end position="184"/>
    </location>
</feature>
<evidence type="ECO:0000256" key="3">
    <source>
        <dbReference type="ARBA" id="ARBA00022737"/>
    </source>
</evidence>
<dbReference type="PROSITE" id="PS51804">
    <property type="entry name" value="ZF_C2HC_LYAR"/>
    <property type="match status" value="2"/>
</dbReference>
<keyword evidence="11" id="KW-1185">Reference proteome</keyword>
<dbReference type="RefSeq" id="XP_008617906.1">
    <property type="nucleotide sequence ID" value="XM_008619684.1"/>
</dbReference>
<protein>
    <recommendedName>
        <fullName evidence="9">Zinc finger C2H2 LYAR-type domain-containing protein</fullName>
    </recommendedName>
</protein>
<organism evidence="10 11">
    <name type="scientific">Saprolegnia diclina (strain VS20)</name>
    <dbReference type="NCBI Taxonomy" id="1156394"/>
    <lineage>
        <taxon>Eukaryota</taxon>
        <taxon>Sar</taxon>
        <taxon>Stramenopiles</taxon>
        <taxon>Oomycota</taxon>
        <taxon>Saprolegniomycetes</taxon>
        <taxon>Saprolegniales</taxon>
        <taxon>Saprolegniaceae</taxon>
        <taxon>Saprolegnia</taxon>
    </lineage>
</organism>
<keyword evidence="2" id="KW-0479">Metal-binding</keyword>
<dbReference type="FunFam" id="3.30.1490.490:FF:000001">
    <property type="entry name" value="cell growth-regulating nucleolar protein-like"/>
    <property type="match status" value="1"/>
</dbReference>
<dbReference type="VEuPathDB" id="FungiDB:SDRG_13587"/>
<sequence>MALQLGIAETPIPMVFFVCEGCNETLKKNKVDQHAARCRNCWAVTCVDCSVVFKGNDYAAHTTCISEAEKYQGALFQGEKGKAAAKRNPQERWMDLITSVTAPEPKVQQALQRIQGYDNVPRKKGKFMNFLKNSIGAQSGGLEEKLWTFLETEFNKLKEPEAPAKRKADEDATDESSKKQKTEPETEGLSALASHVKGYLATQTDETVIELSADEKKWVKAMKSLVKKADGRRMGKKALRKATLAYVQDKHPELNASKVAFKAASKKTSGVLTRDGDYFVLKAE</sequence>
<keyword evidence="4 7" id="KW-0863">Zinc-finger</keyword>
<dbReference type="GO" id="GO:0005730">
    <property type="term" value="C:nucleolus"/>
    <property type="evidence" value="ECO:0007669"/>
    <property type="project" value="TreeGrafter"/>
</dbReference>
<dbReference type="PANTHER" id="PTHR13100:SF10">
    <property type="entry name" value="CELL GROWTH-REGULATING NUCLEOLAR PROTEIN"/>
    <property type="match status" value="1"/>
</dbReference>
<keyword evidence="6" id="KW-0539">Nucleus</keyword>
<evidence type="ECO:0000256" key="6">
    <source>
        <dbReference type="ARBA" id="ARBA00023242"/>
    </source>
</evidence>
<dbReference type="InParanoid" id="T0PT72"/>
<dbReference type="GO" id="GO:0006364">
    <property type="term" value="P:rRNA processing"/>
    <property type="evidence" value="ECO:0007669"/>
    <property type="project" value="TreeGrafter"/>
</dbReference>
<dbReference type="OrthoDB" id="21474at2759"/>
<dbReference type="InterPro" id="IPR039999">
    <property type="entry name" value="LYAR"/>
</dbReference>
<dbReference type="OMA" id="RWMDVVQ"/>
<name>T0PT72_SAPDV</name>